<reference evidence="1 2" key="1">
    <citation type="submission" date="2024-08" db="EMBL/GenBank/DDBJ databases">
        <authorList>
            <person name="Will J Nash"/>
            <person name="Angela Man"/>
            <person name="Seanna McTaggart"/>
            <person name="Kendall Baker"/>
            <person name="Tom Barker"/>
            <person name="Leah Catchpole"/>
            <person name="Alex Durrant"/>
            <person name="Karim Gharbi"/>
            <person name="Naomi Irish"/>
            <person name="Gemy Kaithakottil"/>
            <person name="Debby Ku"/>
            <person name="Aaliyah Providence"/>
            <person name="Felix Shaw"/>
            <person name="David Swarbreck"/>
            <person name="Chris Watkins"/>
            <person name="Ann M. McCartney"/>
            <person name="Giulio Formenti"/>
            <person name="Alice Mouton"/>
            <person name="Noel Vella"/>
            <person name="Bjorn M von Reumont"/>
            <person name="Adriana Vella"/>
            <person name="Wilfried Haerty"/>
        </authorList>
    </citation>
    <scope>NUCLEOTIDE SEQUENCE [LARGE SCALE GENOMIC DNA]</scope>
</reference>
<organism evidence="1 2">
    <name type="scientific">Xylocopa violacea</name>
    <name type="common">Violet carpenter bee</name>
    <name type="synonym">Apis violacea</name>
    <dbReference type="NCBI Taxonomy" id="135666"/>
    <lineage>
        <taxon>Eukaryota</taxon>
        <taxon>Metazoa</taxon>
        <taxon>Ecdysozoa</taxon>
        <taxon>Arthropoda</taxon>
        <taxon>Hexapoda</taxon>
        <taxon>Insecta</taxon>
        <taxon>Pterygota</taxon>
        <taxon>Neoptera</taxon>
        <taxon>Endopterygota</taxon>
        <taxon>Hymenoptera</taxon>
        <taxon>Apocrita</taxon>
        <taxon>Aculeata</taxon>
        <taxon>Apoidea</taxon>
        <taxon>Anthophila</taxon>
        <taxon>Apidae</taxon>
        <taxon>Xylocopa</taxon>
        <taxon>Xylocopa</taxon>
    </lineage>
</organism>
<name>A0ABP1PJP7_XYLVO</name>
<keyword evidence="2" id="KW-1185">Reference proteome</keyword>
<accession>A0ABP1PJP7</accession>
<comment type="caution">
    <text evidence="1">The sequence shown here is derived from an EMBL/GenBank/DDBJ whole genome shotgun (WGS) entry which is preliminary data.</text>
</comment>
<sequence length="200" mass="22805">MYVVSCLPERCEDRRGRAMRTRRWPRHRKIDARNPPGRSTDFHRFPGRALVGRARPAEVREARIQFDSRTPPRGTWCALRQPITRHSFEPLSTLNLSFRSPPVMSRRRRDCASISTRTSRATTAGASRNSRCTRPKHLAAIFYEVRAAGIRRFLKALGSARRAVTDGDTIMWVLGIVRFISPTRIAQSEITSAMDTASEK</sequence>
<proteinExistence type="predicted"/>
<protein>
    <submittedName>
        <fullName evidence="1">Uncharacterized protein</fullName>
    </submittedName>
</protein>
<dbReference type="Proteomes" id="UP001642520">
    <property type="component" value="Unassembled WGS sequence"/>
</dbReference>
<gene>
    <name evidence="1" type="ORF">XYLVIOL_LOCUS10995</name>
</gene>
<evidence type="ECO:0000313" key="1">
    <source>
        <dbReference type="EMBL" id="CAL7952306.1"/>
    </source>
</evidence>
<dbReference type="EMBL" id="CAXAJV020001301">
    <property type="protein sequence ID" value="CAL7952306.1"/>
    <property type="molecule type" value="Genomic_DNA"/>
</dbReference>
<evidence type="ECO:0000313" key="2">
    <source>
        <dbReference type="Proteomes" id="UP001642520"/>
    </source>
</evidence>